<sequence>MENQGESAFANEDIYPLHALDNNPNWVVWVMRFNDVLDAKKLNDSLSRLLDIGDWRKLSGRIRCKVRLDRAFLKTYRTPSADTTQGKNKWEIHVQKSSTIDKENVSFSHDVHDVAIQDHPIGKQLPRQTDGPSTQPITNEFRPFAAKADHPRFEELTKQDIAPMFLHVTSFRDATIASLVWPHMLMDAVGGQALLAAWSSVLAGREDEVPGISGAREDILQHPSITAEDDDDKEEFILERIRLKGFSVLRFHLRLVWDKIWNGRRERRAIFLPKSFYEKIKTRAQQEIRANAPETEPVPFVSEGDILTAWTTRAIALSEPNSRSVAIMNYINLRYLLPLLLQSSGVFLQNMVLASYTFLSSKVAKGPVGPIAADHRQSVSEQLTERQSRKFLKSVMADINADRSPRILFGESDSIFIIVNNLTKAKLIQTAKFGPAVITQGEKTEARQNPLGSMVNYYSEFLHLDFEGINCFYMLGKDHAENYWLMGKLLPRAWDAIERELRDLEA</sequence>
<organism evidence="1 2">
    <name type="scientific">Penicillium argentinense</name>
    <dbReference type="NCBI Taxonomy" id="1131581"/>
    <lineage>
        <taxon>Eukaryota</taxon>
        <taxon>Fungi</taxon>
        <taxon>Dikarya</taxon>
        <taxon>Ascomycota</taxon>
        <taxon>Pezizomycotina</taxon>
        <taxon>Eurotiomycetes</taxon>
        <taxon>Eurotiomycetidae</taxon>
        <taxon>Eurotiales</taxon>
        <taxon>Aspergillaceae</taxon>
        <taxon>Penicillium</taxon>
    </lineage>
</organism>
<dbReference type="Proteomes" id="UP001149074">
    <property type="component" value="Unassembled WGS sequence"/>
</dbReference>
<proteinExistence type="predicted"/>
<gene>
    <name evidence="1" type="ORF">N7532_008967</name>
</gene>
<dbReference type="EMBL" id="JAPQKI010000009">
    <property type="protein sequence ID" value="KAJ5090283.1"/>
    <property type="molecule type" value="Genomic_DNA"/>
</dbReference>
<reference evidence="1" key="1">
    <citation type="submission" date="2022-11" db="EMBL/GenBank/DDBJ databases">
        <authorList>
            <person name="Petersen C."/>
        </authorList>
    </citation>
    <scope>NUCLEOTIDE SEQUENCE</scope>
    <source>
        <strain evidence="1">IBT 30761</strain>
    </source>
</reference>
<keyword evidence="2" id="KW-1185">Reference proteome</keyword>
<dbReference type="AlphaFoldDB" id="A0A9W9K260"/>
<accession>A0A9W9K260</accession>
<dbReference type="InterPro" id="IPR023213">
    <property type="entry name" value="CAT-like_dom_sf"/>
</dbReference>
<dbReference type="GeneID" id="81360437"/>
<reference evidence="1" key="2">
    <citation type="journal article" date="2023" name="IMA Fungus">
        <title>Comparative genomic study of the Penicillium genus elucidates a diverse pangenome and 15 lateral gene transfer events.</title>
        <authorList>
            <person name="Petersen C."/>
            <person name="Sorensen T."/>
            <person name="Nielsen M.R."/>
            <person name="Sondergaard T.E."/>
            <person name="Sorensen J.L."/>
            <person name="Fitzpatrick D.A."/>
            <person name="Frisvad J.C."/>
            <person name="Nielsen K.L."/>
        </authorList>
    </citation>
    <scope>NUCLEOTIDE SEQUENCE</scope>
    <source>
        <strain evidence="1">IBT 30761</strain>
    </source>
</reference>
<evidence type="ECO:0000313" key="2">
    <source>
        <dbReference type="Proteomes" id="UP001149074"/>
    </source>
</evidence>
<dbReference type="Gene3D" id="3.30.559.10">
    <property type="entry name" value="Chloramphenicol acetyltransferase-like domain"/>
    <property type="match status" value="2"/>
</dbReference>
<protein>
    <submittedName>
        <fullName evidence="1">Uncharacterized protein</fullName>
    </submittedName>
</protein>
<dbReference type="RefSeq" id="XP_056472264.1">
    <property type="nucleotide sequence ID" value="XM_056621458.1"/>
</dbReference>
<comment type="caution">
    <text evidence="1">The sequence shown here is derived from an EMBL/GenBank/DDBJ whole genome shotgun (WGS) entry which is preliminary data.</text>
</comment>
<dbReference type="OrthoDB" id="21502at2759"/>
<evidence type="ECO:0000313" key="1">
    <source>
        <dbReference type="EMBL" id="KAJ5090283.1"/>
    </source>
</evidence>
<name>A0A9W9K260_9EURO</name>